<dbReference type="EMBL" id="JACHID010000001">
    <property type="protein sequence ID" value="MBB5020703.1"/>
    <property type="molecule type" value="Genomic_DNA"/>
</dbReference>
<proteinExistence type="predicted"/>
<reference evidence="1 2" key="1">
    <citation type="submission" date="2020-08" db="EMBL/GenBank/DDBJ databases">
        <title>Genomic Encyclopedia of Type Strains, Phase IV (KMG-IV): sequencing the most valuable type-strain genomes for metagenomic binning, comparative biology and taxonomic classification.</title>
        <authorList>
            <person name="Goeker M."/>
        </authorList>
    </citation>
    <scope>NUCLEOTIDE SEQUENCE [LARGE SCALE GENOMIC DNA]</scope>
    <source>
        <strain evidence="1 2">DSM 22071</strain>
    </source>
</reference>
<organism evidence="1 2">
    <name type="scientific">Desulfurispira natronophila</name>
    <dbReference type="NCBI Taxonomy" id="682562"/>
    <lineage>
        <taxon>Bacteria</taxon>
        <taxon>Pseudomonadati</taxon>
        <taxon>Chrysiogenota</taxon>
        <taxon>Chrysiogenia</taxon>
        <taxon>Chrysiogenales</taxon>
        <taxon>Chrysiogenaceae</taxon>
        <taxon>Desulfurispira</taxon>
    </lineage>
</organism>
<sequence length="44" mass="4943">MNAATVKRADLKRFSWKQSSIATIHSSPDNILLQEHQGFENESG</sequence>
<protein>
    <submittedName>
        <fullName evidence="1">Uncharacterized protein</fullName>
    </submittedName>
</protein>
<dbReference type="Proteomes" id="UP000528322">
    <property type="component" value="Unassembled WGS sequence"/>
</dbReference>
<evidence type="ECO:0000313" key="2">
    <source>
        <dbReference type="Proteomes" id="UP000528322"/>
    </source>
</evidence>
<comment type="caution">
    <text evidence="1">The sequence shown here is derived from an EMBL/GenBank/DDBJ whole genome shotgun (WGS) entry which is preliminary data.</text>
</comment>
<gene>
    <name evidence="1" type="ORF">HNR37_000006</name>
</gene>
<accession>A0A7W8DG02</accession>
<dbReference type="AlphaFoldDB" id="A0A7W8DG02"/>
<keyword evidence="2" id="KW-1185">Reference proteome</keyword>
<evidence type="ECO:0000313" key="1">
    <source>
        <dbReference type="EMBL" id="MBB5020703.1"/>
    </source>
</evidence>
<name>A0A7W8DG02_9BACT</name>